<proteinExistence type="inferred from homology"/>
<dbReference type="PANTHER" id="PTHR11753">
    <property type="entry name" value="ADAPTOR COMPLEXES SMALL SUBUNIT FAMILY"/>
    <property type="match status" value="1"/>
</dbReference>
<evidence type="ECO:0000259" key="6">
    <source>
        <dbReference type="Pfam" id="PF01217"/>
    </source>
</evidence>
<evidence type="ECO:0000256" key="1">
    <source>
        <dbReference type="ARBA" id="ARBA00004184"/>
    </source>
</evidence>
<sequence length="69" mass="8239">MVCGFLERTDLKIVYKRYASLYLCCAFERWDDELLMLELTHRGGELLDKYLPSMCEMDIIFNCEKVCFI</sequence>
<evidence type="ECO:0000256" key="4">
    <source>
        <dbReference type="ARBA" id="ARBA00022927"/>
    </source>
</evidence>
<evidence type="ECO:0000256" key="5">
    <source>
        <dbReference type="ARBA" id="ARBA00023136"/>
    </source>
</evidence>
<feature type="domain" description="AP complex mu/sigma subunit" evidence="6">
    <location>
        <begin position="3"/>
        <end position="69"/>
    </location>
</feature>
<dbReference type="GO" id="GO:0012505">
    <property type="term" value="C:endomembrane system"/>
    <property type="evidence" value="ECO:0007669"/>
    <property type="project" value="UniProtKB-SubCell"/>
</dbReference>
<evidence type="ECO:0000313" key="8">
    <source>
        <dbReference type="Proteomes" id="UP000386466"/>
    </source>
</evidence>
<dbReference type="EMBL" id="CAAGRJ010001673">
    <property type="protein sequence ID" value="VFV19721.1"/>
    <property type="molecule type" value="Genomic_DNA"/>
</dbReference>
<dbReference type="InterPro" id="IPR011012">
    <property type="entry name" value="Longin-like_dom_sf"/>
</dbReference>
<dbReference type="Gene3D" id="3.30.450.60">
    <property type="match status" value="1"/>
</dbReference>
<evidence type="ECO:0000313" key="7">
    <source>
        <dbReference type="EMBL" id="VFV19721.1"/>
    </source>
</evidence>
<organism evidence="7 8">
    <name type="scientific">Lynx pardinus</name>
    <name type="common">Iberian lynx</name>
    <name type="synonym">Felis pardina</name>
    <dbReference type="NCBI Taxonomy" id="191816"/>
    <lineage>
        <taxon>Eukaryota</taxon>
        <taxon>Metazoa</taxon>
        <taxon>Chordata</taxon>
        <taxon>Craniata</taxon>
        <taxon>Vertebrata</taxon>
        <taxon>Euteleostomi</taxon>
        <taxon>Mammalia</taxon>
        <taxon>Eutheria</taxon>
        <taxon>Laurasiatheria</taxon>
        <taxon>Carnivora</taxon>
        <taxon>Feliformia</taxon>
        <taxon>Felidae</taxon>
        <taxon>Felinae</taxon>
        <taxon>Lynx</taxon>
    </lineage>
</organism>
<dbReference type="Pfam" id="PF01217">
    <property type="entry name" value="Clat_adaptor_s"/>
    <property type="match status" value="1"/>
</dbReference>
<gene>
    <name evidence="7" type="ORF">LYPA_23C007061</name>
</gene>
<protein>
    <submittedName>
        <fullName evidence="7">Adapter-related protein complex 1 sigma 1b</fullName>
    </submittedName>
</protein>
<keyword evidence="3" id="KW-0813">Transport</keyword>
<dbReference type="GO" id="GO:0015031">
    <property type="term" value="P:protein transport"/>
    <property type="evidence" value="ECO:0007669"/>
    <property type="project" value="UniProtKB-KW"/>
</dbReference>
<keyword evidence="4" id="KW-0653">Protein transport</keyword>
<comment type="subcellular location">
    <subcellularLocation>
        <location evidence="1">Endomembrane system</location>
        <topology evidence="1">Peripheral membrane protein</topology>
    </subcellularLocation>
</comment>
<dbReference type="Proteomes" id="UP000386466">
    <property type="component" value="Unassembled WGS sequence"/>
</dbReference>
<keyword evidence="5" id="KW-0472">Membrane</keyword>
<comment type="similarity">
    <text evidence="2">Belongs to the adaptor complexes small subunit family.</text>
</comment>
<accession>A0A485MFT8</accession>
<name>A0A485MFT8_LYNPA</name>
<keyword evidence="8" id="KW-1185">Reference proteome</keyword>
<dbReference type="AlphaFoldDB" id="A0A485MFT8"/>
<dbReference type="SUPFAM" id="SSF64356">
    <property type="entry name" value="SNARE-like"/>
    <property type="match status" value="1"/>
</dbReference>
<evidence type="ECO:0000256" key="3">
    <source>
        <dbReference type="ARBA" id="ARBA00022448"/>
    </source>
</evidence>
<reference evidence="7 8" key="1">
    <citation type="submission" date="2019-01" db="EMBL/GenBank/DDBJ databases">
        <authorList>
            <person name="Alioto T."/>
            <person name="Alioto T."/>
        </authorList>
    </citation>
    <scope>NUCLEOTIDE SEQUENCE [LARGE SCALE GENOMIC DNA]</scope>
</reference>
<dbReference type="InterPro" id="IPR022775">
    <property type="entry name" value="AP_mu_sigma_su"/>
</dbReference>
<evidence type="ECO:0000256" key="2">
    <source>
        <dbReference type="ARBA" id="ARBA00006972"/>
    </source>
</evidence>
<dbReference type="InterPro" id="IPR016635">
    <property type="entry name" value="AP_complex_ssu"/>
</dbReference>